<dbReference type="RefSeq" id="WP_091351053.1">
    <property type="nucleotide sequence ID" value="NZ_FOIF01000035.1"/>
</dbReference>
<feature type="transmembrane region" description="Helical" evidence="1">
    <location>
        <begin position="154"/>
        <end position="187"/>
    </location>
</feature>
<protein>
    <recommendedName>
        <fullName evidence="2">CAAX prenyl protease 2/Lysostaphin resistance protein A-like domain-containing protein</fullName>
    </recommendedName>
</protein>
<feature type="transmembrane region" description="Helical" evidence="1">
    <location>
        <begin position="74"/>
        <end position="99"/>
    </location>
</feature>
<feature type="transmembrane region" description="Helical" evidence="1">
    <location>
        <begin position="38"/>
        <end position="58"/>
    </location>
</feature>
<dbReference type="Pfam" id="PF02517">
    <property type="entry name" value="Rce1-like"/>
    <property type="match status" value="1"/>
</dbReference>
<evidence type="ECO:0000256" key="1">
    <source>
        <dbReference type="SAM" id="Phobius"/>
    </source>
</evidence>
<feature type="transmembrane region" description="Helical" evidence="1">
    <location>
        <begin position="298"/>
        <end position="320"/>
    </location>
</feature>
<accession>A0A1I0B9Y0</accession>
<gene>
    <name evidence="3" type="ORF">SAMN03080614_10358</name>
</gene>
<organism evidence="3 4">
    <name type="scientific">Anaerobranca gottschalkii DSM 13577</name>
    <dbReference type="NCBI Taxonomy" id="1120990"/>
    <lineage>
        <taxon>Bacteria</taxon>
        <taxon>Bacillati</taxon>
        <taxon>Bacillota</taxon>
        <taxon>Clostridia</taxon>
        <taxon>Eubacteriales</taxon>
        <taxon>Proteinivoracaceae</taxon>
        <taxon>Anaerobranca</taxon>
    </lineage>
</organism>
<keyword evidence="4" id="KW-1185">Reference proteome</keyword>
<keyword evidence="1" id="KW-1133">Transmembrane helix</keyword>
<feature type="transmembrane region" description="Helical" evidence="1">
    <location>
        <begin position="119"/>
        <end position="142"/>
    </location>
</feature>
<dbReference type="PANTHER" id="PTHR43592:SF15">
    <property type="entry name" value="CAAX AMINO TERMINAL PROTEASE FAMILY PROTEIN"/>
    <property type="match status" value="1"/>
</dbReference>
<dbReference type="PANTHER" id="PTHR43592">
    <property type="entry name" value="CAAX AMINO TERMINAL PROTEASE"/>
    <property type="match status" value="1"/>
</dbReference>
<dbReference type="InterPro" id="IPR003675">
    <property type="entry name" value="Rce1/LyrA-like_dom"/>
</dbReference>
<dbReference type="EMBL" id="FOIF01000035">
    <property type="protein sequence ID" value="SET03605.1"/>
    <property type="molecule type" value="Genomic_DNA"/>
</dbReference>
<name>A0A1I0B9Y0_9FIRM</name>
<dbReference type="GO" id="GO:0080120">
    <property type="term" value="P:CAAX-box protein maturation"/>
    <property type="evidence" value="ECO:0007669"/>
    <property type="project" value="UniProtKB-ARBA"/>
</dbReference>
<evidence type="ECO:0000259" key="2">
    <source>
        <dbReference type="Pfam" id="PF02517"/>
    </source>
</evidence>
<dbReference type="OrthoDB" id="4177129at2"/>
<dbReference type="AlphaFoldDB" id="A0A1I0B9Y0"/>
<reference evidence="4" key="1">
    <citation type="submission" date="2016-10" db="EMBL/GenBank/DDBJ databases">
        <authorList>
            <person name="Varghese N."/>
            <person name="Submissions S."/>
        </authorList>
    </citation>
    <scope>NUCLEOTIDE SEQUENCE [LARGE SCALE GENOMIC DNA]</scope>
    <source>
        <strain evidence="4">DSM 13577</strain>
    </source>
</reference>
<dbReference type="GO" id="GO:0004175">
    <property type="term" value="F:endopeptidase activity"/>
    <property type="evidence" value="ECO:0007669"/>
    <property type="project" value="UniProtKB-ARBA"/>
</dbReference>
<proteinExistence type="predicted"/>
<dbReference type="STRING" id="1120990.SAMN03080614_10358"/>
<feature type="transmembrane region" description="Helical" evidence="1">
    <location>
        <begin position="226"/>
        <end position="252"/>
    </location>
</feature>
<keyword evidence="1" id="KW-0472">Membrane</keyword>
<feature type="domain" description="CAAX prenyl protease 2/Lysostaphin resistance protein A-like" evidence="2">
    <location>
        <begin position="119"/>
        <end position="205"/>
    </location>
</feature>
<evidence type="ECO:0000313" key="3">
    <source>
        <dbReference type="EMBL" id="SET03605.1"/>
    </source>
</evidence>
<keyword evidence="1" id="KW-0812">Transmembrane</keyword>
<sequence length="327" mass="36489">MKRQLKPIHGNSLLLVSAVLLLLLGSIAQLINLLVGLALSQVFLILLPTLVFAAFLNIDFKKEFRLNPFTIKEFLLVTGITFCFYPVAVFSNAIITSILSRLGEVPPNIISIPETSKDFIFSLIVISGFAGICEEFLFRGFIMRSFEGLGQRKALIISSILFGIFHFTLQNLLGPIILGLVIGYIVIRTNSLWMGIYAHMLNNAIALSLGKIIMSMPQETLEVEGTLATMIMGLIVLLVIALIFGFMGYLALKKLKKITEEKVLASNTTTTQEQHLEEQFSVYYPEETPEKVSTPLSWIPAIIVVLTFIIFSVIEVFVIMNPNFFNF</sequence>
<evidence type="ECO:0000313" key="4">
    <source>
        <dbReference type="Proteomes" id="UP000243819"/>
    </source>
</evidence>
<dbReference type="Proteomes" id="UP000243819">
    <property type="component" value="Unassembled WGS sequence"/>
</dbReference>